<sequence>MGLLNAVLIALSRRNGFENSELGAVAGLLGRDAPGEGVTGLVEQFESSGMGELVDSWIGPGENLPVEPHQIQQVLGRETLQGMADQLGLSELEVAVRMSQLLPDAVNRLTPQGHLPPRGLGSVNELLGRLSAPN</sequence>
<dbReference type="AlphaFoldDB" id="A0A4R6QQI9"/>
<dbReference type="EMBL" id="SNXS01000002">
    <property type="protein sequence ID" value="TDP73180.1"/>
    <property type="molecule type" value="Genomic_DNA"/>
</dbReference>
<name>A0A4R6QQI9_9BURK</name>
<keyword evidence="2" id="KW-1185">Reference proteome</keyword>
<proteinExistence type="predicted"/>
<evidence type="ECO:0000313" key="2">
    <source>
        <dbReference type="Proteomes" id="UP000295361"/>
    </source>
</evidence>
<dbReference type="SUPFAM" id="SSF140804">
    <property type="entry name" value="YidB-like"/>
    <property type="match status" value="1"/>
</dbReference>
<dbReference type="InterPro" id="IPR045372">
    <property type="entry name" value="YidB"/>
</dbReference>
<dbReference type="InterPro" id="IPR027405">
    <property type="entry name" value="YidB-like"/>
</dbReference>
<protein>
    <submittedName>
        <fullName evidence="1">Uncharacterized protein YidB (DUF937 family)</fullName>
    </submittedName>
</protein>
<dbReference type="InParanoid" id="A0A4R6QQI9"/>
<accession>A0A4R6QQI9</accession>
<dbReference type="Proteomes" id="UP000295361">
    <property type="component" value="Unassembled WGS sequence"/>
</dbReference>
<evidence type="ECO:0000313" key="1">
    <source>
        <dbReference type="EMBL" id="TDP73180.1"/>
    </source>
</evidence>
<organism evidence="1 2">
    <name type="scientific">Roseateles toxinivorans</name>
    <dbReference type="NCBI Taxonomy" id="270368"/>
    <lineage>
        <taxon>Bacteria</taxon>
        <taxon>Pseudomonadati</taxon>
        <taxon>Pseudomonadota</taxon>
        <taxon>Betaproteobacteria</taxon>
        <taxon>Burkholderiales</taxon>
        <taxon>Sphaerotilaceae</taxon>
        <taxon>Roseateles</taxon>
    </lineage>
</organism>
<dbReference type="Gene3D" id="1.10.10.690">
    <property type="entry name" value="YidB-like"/>
    <property type="match status" value="1"/>
</dbReference>
<comment type="caution">
    <text evidence="1">The sequence shown here is derived from an EMBL/GenBank/DDBJ whole genome shotgun (WGS) entry which is preliminary data.</text>
</comment>
<gene>
    <name evidence="1" type="ORF">DES47_102927</name>
</gene>
<dbReference type="Pfam" id="PF20159">
    <property type="entry name" value="YidB"/>
    <property type="match status" value="1"/>
</dbReference>
<reference evidence="1 2" key="1">
    <citation type="submission" date="2019-03" db="EMBL/GenBank/DDBJ databases">
        <title>Genomic Encyclopedia of Type Strains, Phase IV (KMG-IV): sequencing the most valuable type-strain genomes for metagenomic binning, comparative biology and taxonomic classification.</title>
        <authorList>
            <person name="Goeker M."/>
        </authorList>
    </citation>
    <scope>NUCLEOTIDE SEQUENCE [LARGE SCALE GENOMIC DNA]</scope>
    <source>
        <strain evidence="1 2">DSM 16998</strain>
    </source>
</reference>